<dbReference type="EMBL" id="DSFE01000024">
    <property type="protein sequence ID" value="HEU97397.1"/>
    <property type="molecule type" value="Genomic_DNA"/>
</dbReference>
<dbReference type="GO" id="GO:0016887">
    <property type="term" value="F:ATP hydrolysis activity"/>
    <property type="evidence" value="ECO:0007669"/>
    <property type="project" value="InterPro"/>
</dbReference>
<dbReference type="Gene3D" id="3.40.50.300">
    <property type="entry name" value="P-loop containing nucleotide triphosphate hydrolases"/>
    <property type="match status" value="1"/>
</dbReference>
<keyword evidence="1" id="KW-0547">Nucleotide-binding</keyword>
<evidence type="ECO:0000313" key="4">
    <source>
        <dbReference type="EMBL" id="HEU97397.1"/>
    </source>
</evidence>
<protein>
    <submittedName>
        <fullName evidence="4">ABC transporter ATP-binding protein</fullName>
    </submittedName>
</protein>
<dbReference type="PANTHER" id="PTHR43613:SF1">
    <property type="entry name" value="ABC TRANSPORTER, ATP-BINDING PROTEIN"/>
    <property type="match status" value="1"/>
</dbReference>
<organism evidence="4">
    <name type="scientific">Fervidicoccus fontis</name>
    <dbReference type="NCBI Taxonomy" id="683846"/>
    <lineage>
        <taxon>Archaea</taxon>
        <taxon>Thermoproteota</taxon>
        <taxon>Thermoprotei</taxon>
        <taxon>Fervidicoccales</taxon>
        <taxon>Fervidicoccaceae</taxon>
        <taxon>Fervidicoccus</taxon>
    </lineage>
</organism>
<evidence type="ECO:0000256" key="1">
    <source>
        <dbReference type="ARBA" id="ARBA00022741"/>
    </source>
</evidence>
<evidence type="ECO:0000259" key="3">
    <source>
        <dbReference type="PROSITE" id="PS50893"/>
    </source>
</evidence>
<proteinExistence type="predicted"/>
<comment type="caution">
    <text evidence="4">The sequence shown here is derived from an EMBL/GenBank/DDBJ whole genome shotgun (WGS) entry which is preliminary data.</text>
</comment>
<dbReference type="CDD" id="cd03230">
    <property type="entry name" value="ABC_DR_subfamily_A"/>
    <property type="match status" value="1"/>
</dbReference>
<dbReference type="PROSITE" id="PS00211">
    <property type="entry name" value="ABC_TRANSPORTER_1"/>
    <property type="match status" value="1"/>
</dbReference>
<accession>A0A7C2YGX2</accession>
<evidence type="ECO:0000256" key="2">
    <source>
        <dbReference type="ARBA" id="ARBA00022840"/>
    </source>
</evidence>
<dbReference type="PANTHER" id="PTHR43613">
    <property type="entry name" value="ABC TRANSPORTER, ATP-BINDING PROTEIN"/>
    <property type="match status" value="1"/>
</dbReference>
<keyword evidence="2 4" id="KW-0067">ATP-binding</keyword>
<dbReference type="InterPro" id="IPR027417">
    <property type="entry name" value="P-loop_NTPase"/>
</dbReference>
<reference evidence="4" key="1">
    <citation type="journal article" date="2020" name="mSystems">
        <title>Genome- and Community-Level Interaction Insights into Carbon Utilization and Element Cycling Functions of Hydrothermarchaeota in Hydrothermal Sediment.</title>
        <authorList>
            <person name="Zhou Z."/>
            <person name="Liu Y."/>
            <person name="Xu W."/>
            <person name="Pan J."/>
            <person name="Luo Z.H."/>
            <person name="Li M."/>
        </authorList>
    </citation>
    <scope>NUCLEOTIDE SEQUENCE [LARGE SCALE GENOMIC DNA]</scope>
    <source>
        <strain evidence="4">SpSt-1259</strain>
    </source>
</reference>
<dbReference type="InterPro" id="IPR003593">
    <property type="entry name" value="AAA+_ATPase"/>
</dbReference>
<dbReference type="AlphaFoldDB" id="A0A7C2YGX2"/>
<dbReference type="InterPro" id="IPR017871">
    <property type="entry name" value="ABC_transporter-like_CS"/>
</dbReference>
<dbReference type="SUPFAM" id="SSF52540">
    <property type="entry name" value="P-loop containing nucleoside triphosphate hydrolases"/>
    <property type="match status" value="1"/>
</dbReference>
<name>A0A7C2YGX2_9CREN</name>
<gene>
    <name evidence="4" type="ORF">ENO36_00875</name>
</gene>
<dbReference type="Pfam" id="PF00005">
    <property type="entry name" value="ABC_tran"/>
    <property type="match status" value="1"/>
</dbReference>
<dbReference type="PROSITE" id="PS50893">
    <property type="entry name" value="ABC_TRANSPORTER_2"/>
    <property type="match status" value="1"/>
</dbReference>
<sequence>MPGEIFGLVGPNGAGKTTTLRIIATLLKPTKGKVEVFGKDVVDQAEEVRRLISYLPEDAGAYPYMTGIEYLKFIASLYGVNEDYVSDGAELSGLGDALQERIKTYSKGMKRRLQVARTLMIRPKLAILDEPTSGIDVLYSLQLRNEIKKKSKEWGITILLSSHNMLEIEFLCDRVAFVHDGKIVNVGTPLELIRKTNASNLEEAFMRSISN</sequence>
<dbReference type="Proteomes" id="UP000885664">
    <property type="component" value="Unassembled WGS sequence"/>
</dbReference>
<dbReference type="GO" id="GO:0005524">
    <property type="term" value="F:ATP binding"/>
    <property type="evidence" value="ECO:0007669"/>
    <property type="project" value="UniProtKB-KW"/>
</dbReference>
<dbReference type="InterPro" id="IPR003439">
    <property type="entry name" value="ABC_transporter-like_ATP-bd"/>
</dbReference>
<dbReference type="SMART" id="SM00382">
    <property type="entry name" value="AAA"/>
    <property type="match status" value="1"/>
</dbReference>
<feature type="domain" description="ABC transporter" evidence="3">
    <location>
        <begin position="1"/>
        <end position="205"/>
    </location>
</feature>